<dbReference type="InterPro" id="IPR029158">
    <property type="entry name" value="STING"/>
</dbReference>
<evidence type="ECO:0008006" key="10">
    <source>
        <dbReference type="Google" id="ProtNLM"/>
    </source>
</evidence>
<dbReference type="PANTHER" id="PTHR34339:SF1">
    <property type="entry name" value="STIMULATOR OF INTERFERON GENES PROTEIN"/>
    <property type="match status" value="1"/>
</dbReference>
<comment type="subcellular location">
    <subcellularLocation>
        <location evidence="1">Membrane</location>
        <topology evidence="1">Multi-pass membrane protein</topology>
    </subcellularLocation>
</comment>
<dbReference type="GO" id="GO:0061507">
    <property type="term" value="F:2',3'-cyclic GMP-AMP binding"/>
    <property type="evidence" value="ECO:0007669"/>
    <property type="project" value="TreeGrafter"/>
</dbReference>
<evidence type="ECO:0000256" key="3">
    <source>
        <dbReference type="ARBA" id="ARBA00022989"/>
    </source>
</evidence>
<evidence type="ECO:0000256" key="1">
    <source>
        <dbReference type="ARBA" id="ARBA00004141"/>
    </source>
</evidence>
<keyword evidence="3 5" id="KW-1133">Transmembrane helix</keyword>
<evidence type="ECO:0000259" key="6">
    <source>
        <dbReference type="Pfam" id="PF15009"/>
    </source>
</evidence>
<evidence type="ECO:0000256" key="2">
    <source>
        <dbReference type="ARBA" id="ARBA00022692"/>
    </source>
</evidence>
<feature type="domain" description="STING transmembrane" evidence="7">
    <location>
        <begin position="57"/>
        <end position="165"/>
    </location>
</feature>
<dbReference type="GO" id="GO:0032481">
    <property type="term" value="P:positive regulation of type I interferon production"/>
    <property type="evidence" value="ECO:0007669"/>
    <property type="project" value="InterPro"/>
</dbReference>
<dbReference type="InterPro" id="IPR055434">
    <property type="entry name" value="STING_TM"/>
</dbReference>
<keyword evidence="4 5" id="KW-0472">Membrane</keyword>
<dbReference type="GO" id="GO:0005789">
    <property type="term" value="C:endoplasmic reticulum membrane"/>
    <property type="evidence" value="ECO:0007669"/>
    <property type="project" value="TreeGrafter"/>
</dbReference>
<dbReference type="GO" id="GO:0035438">
    <property type="term" value="F:cyclic-di-GMP binding"/>
    <property type="evidence" value="ECO:0007669"/>
    <property type="project" value="TreeGrafter"/>
</dbReference>
<keyword evidence="9" id="KW-1185">Reference proteome</keyword>
<proteinExistence type="predicted"/>
<evidence type="ECO:0000313" key="9">
    <source>
        <dbReference type="Proteomes" id="UP000594262"/>
    </source>
</evidence>
<dbReference type="AlphaFoldDB" id="A0A7M5UCC9"/>
<protein>
    <recommendedName>
        <fullName evidence="10">Stimulator of interferon genes protein</fullName>
    </recommendedName>
</protein>
<dbReference type="EnsemblMetazoa" id="CLYHEMT008767.1">
    <property type="protein sequence ID" value="CLYHEMP008767.1"/>
    <property type="gene ID" value="CLYHEMG008767"/>
</dbReference>
<feature type="transmembrane region" description="Helical" evidence="5">
    <location>
        <begin position="57"/>
        <end position="77"/>
    </location>
</feature>
<dbReference type="GO" id="GO:0016239">
    <property type="term" value="P:positive regulation of macroautophagy"/>
    <property type="evidence" value="ECO:0007669"/>
    <property type="project" value="TreeGrafter"/>
</dbReference>
<dbReference type="InterPro" id="IPR055432">
    <property type="entry name" value="STING_LBD"/>
</dbReference>
<dbReference type="InterPro" id="IPR038623">
    <property type="entry name" value="STING_C_sf"/>
</dbReference>
<feature type="domain" description="STING ligand-binding" evidence="6">
    <location>
        <begin position="168"/>
        <end position="343"/>
    </location>
</feature>
<dbReference type="Gene3D" id="3.40.50.12100">
    <property type="entry name" value="Stimulator of interferon genes protein"/>
    <property type="match status" value="1"/>
</dbReference>
<dbReference type="RefSeq" id="XP_066910404.1">
    <property type="nucleotide sequence ID" value="XM_067054303.1"/>
</dbReference>
<dbReference type="GeneID" id="136797718"/>
<dbReference type="GO" id="GO:0002218">
    <property type="term" value="P:activation of innate immune response"/>
    <property type="evidence" value="ECO:0007669"/>
    <property type="project" value="InterPro"/>
</dbReference>
<dbReference type="GO" id="GO:0045087">
    <property type="term" value="P:innate immune response"/>
    <property type="evidence" value="ECO:0007669"/>
    <property type="project" value="TreeGrafter"/>
</dbReference>
<dbReference type="PANTHER" id="PTHR34339">
    <property type="entry name" value="STIMULATOR OF INTERFERON GENES PROTEIN"/>
    <property type="match status" value="1"/>
</dbReference>
<evidence type="ECO:0000256" key="4">
    <source>
        <dbReference type="ARBA" id="ARBA00023136"/>
    </source>
</evidence>
<dbReference type="GO" id="GO:0000045">
    <property type="term" value="P:autophagosome assembly"/>
    <property type="evidence" value="ECO:0007669"/>
    <property type="project" value="TreeGrafter"/>
</dbReference>
<dbReference type="Pfam" id="PF23417">
    <property type="entry name" value="STING_TM"/>
    <property type="match status" value="1"/>
</dbReference>
<dbReference type="Pfam" id="PF15009">
    <property type="entry name" value="STING_LBD"/>
    <property type="match status" value="1"/>
</dbReference>
<evidence type="ECO:0000313" key="8">
    <source>
        <dbReference type="EnsemblMetazoa" id="CLYHEMP008767.1"/>
    </source>
</evidence>
<feature type="transmembrane region" description="Helical" evidence="5">
    <location>
        <begin position="106"/>
        <end position="127"/>
    </location>
</feature>
<dbReference type="GO" id="GO:0005776">
    <property type="term" value="C:autophagosome"/>
    <property type="evidence" value="ECO:0007669"/>
    <property type="project" value="TreeGrafter"/>
</dbReference>
<dbReference type="OrthoDB" id="6053839at2759"/>
<accession>A0A7M5UCC9</accession>
<name>A0A7M5UCC9_9CNID</name>
<evidence type="ECO:0000256" key="5">
    <source>
        <dbReference type="SAM" id="Phobius"/>
    </source>
</evidence>
<reference evidence="8" key="1">
    <citation type="submission" date="2021-01" db="UniProtKB">
        <authorList>
            <consortium name="EnsemblMetazoa"/>
        </authorList>
    </citation>
    <scope>IDENTIFICATION</scope>
</reference>
<dbReference type="GO" id="GO:0061709">
    <property type="term" value="P:reticulophagy"/>
    <property type="evidence" value="ECO:0007669"/>
    <property type="project" value="TreeGrafter"/>
</dbReference>
<evidence type="ECO:0000259" key="7">
    <source>
        <dbReference type="Pfam" id="PF23417"/>
    </source>
</evidence>
<dbReference type="Proteomes" id="UP000594262">
    <property type="component" value="Unplaced"/>
</dbReference>
<sequence>MDKSLKVNNFFGELPERRGYGAECGKLAAVVVFLLTLARHRTSNNKEIISLEDLGDIAVIVLAIISAQLLRCLYLLVEERRCLFSRYNGSIQRMLKACLPDSPSTVISIKIGLFLISFAGSSFYWITSTEPRLDFSLFIVITFILSLDVLHLSKAEISHLNETKNQHVADGLAWSYYFGYLKLILPRFPEMINLAHSEDDTFKADGVDLRDQLSSEKLFIIIPKNCYTHAQLGQFDDRICRDGFSTPEFKYTRAGVKERSYKNTAWRIDYPGEESLYVLMEYATPCLSMHDMMLHARSQFDEEDLEAQVKEFSIKLQSILDSDEKCKGRYHLILCGDIRHQKLGDLIKEAVQKEREEQKKGQ</sequence>
<keyword evidence="2 5" id="KW-0812">Transmembrane</keyword>
<organism evidence="8 9">
    <name type="scientific">Clytia hemisphaerica</name>
    <dbReference type="NCBI Taxonomy" id="252671"/>
    <lineage>
        <taxon>Eukaryota</taxon>
        <taxon>Metazoa</taxon>
        <taxon>Cnidaria</taxon>
        <taxon>Hydrozoa</taxon>
        <taxon>Hydroidolina</taxon>
        <taxon>Leptothecata</taxon>
        <taxon>Obeliida</taxon>
        <taxon>Clytiidae</taxon>
        <taxon>Clytia</taxon>
    </lineage>
</organism>
<dbReference type="Gene3D" id="1.20.5.5200">
    <property type="match status" value="1"/>
</dbReference>